<sequence>MNMLLDPRINLLYSYNYIPIPELMVISSYKLLYILIQSGPHFILEKPELQNKSNLVHIPPNQLSILVIP</sequence>
<keyword evidence="2" id="KW-1185">Reference proteome</keyword>
<dbReference type="EMBL" id="VOAH01000024">
    <property type="protein sequence ID" value="TVP39011.1"/>
    <property type="molecule type" value="Genomic_DNA"/>
</dbReference>
<proteinExistence type="predicted"/>
<organism evidence="1 2">
    <name type="scientific">Candidatus Nitrosocosmicus arcticus</name>
    <dbReference type="NCBI Taxonomy" id="2035267"/>
    <lineage>
        <taxon>Archaea</taxon>
        <taxon>Nitrososphaerota</taxon>
        <taxon>Nitrososphaeria</taxon>
        <taxon>Nitrososphaerales</taxon>
        <taxon>Nitrososphaeraceae</taxon>
        <taxon>Candidatus Nitrosocosmicus</taxon>
    </lineage>
</organism>
<accession>A0A557SQX7</accession>
<reference evidence="1 2" key="1">
    <citation type="journal article" date="2019" name="Front. Microbiol.">
        <title>Ammonia Oxidation by the Arctic Terrestrial Thaumarchaeote Candidatus Nitrosocosmicus arcticus Is Stimulated by Increasing Temperatures.</title>
        <authorList>
            <person name="Alves R.J.E."/>
            <person name="Kerou M."/>
            <person name="Zappe A."/>
            <person name="Bittner R."/>
            <person name="Abby S.S."/>
            <person name="Schmidt H.A."/>
            <person name="Pfeifer K."/>
            <person name="Schleper C."/>
        </authorList>
    </citation>
    <scope>NUCLEOTIDE SEQUENCE [LARGE SCALE GENOMIC DNA]</scope>
    <source>
        <strain evidence="1 2">Kfb</strain>
    </source>
</reference>
<protein>
    <submittedName>
        <fullName evidence="1">Uncharacterized protein</fullName>
    </submittedName>
</protein>
<evidence type="ECO:0000313" key="1">
    <source>
        <dbReference type="EMBL" id="TVP39011.1"/>
    </source>
</evidence>
<dbReference type="Proteomes" id="UP000315289">
    <property type="component" value="Unassembled WGS sequence"/>
</dbReference>
<dbReference type="AlphaFoldDB" id="A0A557SQX7"/>
<gene>
    <name evidence="1" type="ORF">NARC_240015</name>
</gene>
<comment type="caution">
    <text evidence="1">The sequence shown here is derived from an EMBL/GenBank/DDBJ whole genome shotgun (WGS) entry which is preliminary data.</text>
</comment>
<evidence type="ECO:0000313" key="2">
    <source>
        <dbReference type="Proteomes" id="UP000315289"/>
    </source>
</evidence>
<name>A0A557SQX7_9ARCH</name>